<organism evidence="3 4">
    <name type="scientific">Candidatus Pantoea formicae</name>
    <dbReference type="NCBI Taxonomy" id="2608355"/>
    <lineage>
        <taxon>Bacteria</taxon>
        <taxon>Pseudomonadati</taxon>
        <taxon>Pseudomonadota</taxon>
        <taxon>Gammaproteobacteria</taxon>
        <taxon>Enterobacterales</taxon>
        <taxon>Erwiniaceae</taxon>
        <taxon>Pantoea</taxon>
    </lineage>
</organism>
<comment type="caution">
    <text evidence="3">The sequence shown here is derived from an EMBL/GenBank/DDBJ whole genome shotgun (WGS) entry which is preliminary data.</text>
</comment>
<evidence type="ECO:0000256" key="1">
    <source>
        <dbReference type="ARBA" id="ARBA00022676"/>
    </source>
</evidence>
<dbReference type="EMBL" id="VWXD01000009">
    <property type="protein sequence ID" value="NIF02618.1"/>
    <property type="molecule type" value="Genomic_DNA"/>
</dbReference>
<protein>
    <submittedName>
        <fullName evidence="3">Glycosyltransferase family 9 protein</fullName>
    </submittedName>
</protein>
<keyword evidence="4" id="KW-1185">Reference proteome</keyword>
<proteinExistence type="predicted"/>
<evidence type="ECO:0000256" key="2">
    <source>
        <dbReference type="ARBA" id="ARBA00022679"/>
    </source>
</evidence>
<dbReference type="PANTHER" id="PTHR30160">
    <property type="entry name" value="TETRAACYLDISACCHARIDE 4'-KINASE-RELATED"/>
    <property type="match status" value="1"/>
</dbReference>
<sequence>MKILVICRDNIGDSILATPLIVHLSTIHGATTDVLTNSYASPVFSHNPHIRKVHEYSKSKHCKNLISVIVAAAVRLKTIFRLRKEKYDAVIIAKSSWDPHSVKWAAGIGAKRVIAFGDEAHPLIDRLVSRAEGTLHVAERLFRLAAAVTDVPPLRRFNPGKSSVYPAPELVTKFRMTCDVAPGERIIALQISARKPAQQWSASNFITLARLIAERYRCRMFLFWSPGDSSNPMHPGDDIKAEYITGLAARYGLEAVPTRTLEELKAALSLCSAVVSSDGGAVHVAAALGLPVVALYGNSDPAHWHPWHVPHQALRGSREHVNDISPENVMNAIVPLISPAGEQGASV</sequence>
<dbReference type="PANTHER" id="PTHR30160:SF1">
    <property type="entry name" value="LIPOPOLYSACCHARIDE 1,2-N-ACETYLGLUCOSAMINETRANSFERASE-RELATED"/>
    <property type="match status" value="1"/>
</dbReference>
<dbReference type="SUPFAM" id="SSF53756">
    <property type="entry name" value="UDP-Glycosyltransferase/glycogen phosphorylase"/>
    <property type="match status" value="1"/>
</dbReference>
<evidence type="ECO:0000313" key="4">
    <source>
        <dbReference type="Proteomes" id="UP000780690"/>
    </source>
</evidence>
<dbReference type="Proteomes" id="UP000780690">
    <property type="component" value="Unassembled WGS sequence"/>
</dbReference>
<reference evidence="3 4" key="1">
    <citation type="journal article" date="2019" name="bioRxiv">
        <title>Bacteria contribute to plant secondary compound degradation in a generalist herbivore system.</title>
        <authorList>
            <person name="Francoeur C.B."/>
            <person name="Khadempour L."/>
            <person name="Moreira-Soto R.D."/>
            <person name="Gotting K."/>
            <person name="Book A.J."/>
            <person name="Pinto-Tomas A.A."/>
            <person name="Keefover-Ring K."/>
            <person name="Currie C.R."/>
        </authorList>
    </citation>
    <scope>NUCLEOTIDE SEQUENCE [LARGE SCALE GENOMIC DNA]</scope>
    <source>
        <strain evidence="3 4">Acro-805</strain>
    </source>
</reference>
<dbReference type="Gene3D" id="3.40.50.2000">
    <property type="entry name" value="Glycogen Phosphorylase B"/>
    <property type="match status" value="2"/>
</dbReference>
<dbReference type="RefSeq" id="WP_167141812.1">
    <property type="nucleotide sequence ID" value="NZ_VWXD01000009.1"/>
</dbReference>
<keyword evidence="1" id="KW-0328">Glycosyltransferase</keyword>
<dbReference type="CDD" id="cd03789">
    <property type="entry name" value="GT9_LPS_heptosyltransferase"/>
    <property type="match status" value="1"/>
</dbReference>
<dbReference type="InterPro" id="IPR002201">
    <property type="entry name" value="Glyco_trans_9"/>
</dbReference>
<dbReference type="InterPro" id="IPR051199">
    <property type="entry name" value="LPS_LOS_Heptosyltrfase"/>
</dbReference>
<keyword evidence="2" id="KW-0808">Transferase</keyword>
<accession>A0ABX0R3P5</accession>
<dbReference type="Pfam" id="PF01075">
    <property type="entry name" value="Glyco_transf_9"/>
    <property type="match status" value="1"/>
</dbReference>
<evidence type="ECO:0000313" key="3">
    <source>
        <dbReference type="EMBL" id="NIF02618.1"/>
    </source>
</evidence>
<gene>
    <name evidence="3" type="ORF">F3J38_21640</name>
</gene>
<name>A0ABX0R3P5_9GAMM</name>